<feature type="transmembrane region" description="Helical" evidence="1">
    <location>
        <begin position="35"/>
        <end position="53"/>
    </location>
</feature>
<dbReference type="PANTHER" id="PTHR34703:SF1">
    <property type="entry name" value="ANTIPORTER SUBUNIT MNHG2-RELATED"/>
    <property type="match status" value="1"/>
</dbReference>
<dbReference type="NCBIfam" id="TIGR01300">
    <property type="entry name" value="CPA3_mnhG_phaG"/>
    <property type="match status" value="1"/>
</dbReference>
<evidence type="ECO:0000256" key="1">
    <source>
        <dbReference type="SAM" id="Phobius"/>
    </source>
</evidence>
<keyword evidence="1" id="KW-1133">Transmembrane helix</keyword>
<dbReference type="GO" id="GO:0015385">
    <property type="term" value="F:sodium:proton antiporter activity"/>
    <property type="evidence" value="ECO:0007669"/>
    <property type="project" value="TreeGrafter"/>
</dbReference>
<name>A0A381WC23_9ZZZZ</name>
<dbReference type="AlphaFoldDB" id="A0A381WC23"/>
<evidence type="ECO:0000313" key="2">
    <source>
        <dbReference type="EMBL" id="SVA50024.1"/>
    </source>
</evidence>
<reference evidence="2" key="1">
    <citation type="submission" date="2018-05" db="EMBL/GenBank/DDBJ databases">
        <authorList>
            <person name="Lanie J.A."/>
            <person name="Ng W.-L."/>
            <person name="Kazmierczak K.M."/>
            <person name="Andrzejewski T.M."/>
            <person name="Davidsen T.M."/>
            <person name="Wayne K.J."/>
            <person name="Tettelin H."/>
            <person name="Glass J.I."/>
            <person name="Rusch D."/>
            <person name="Podicherti R."/>
            <person name="Tsui H.-C.T."/>
            <person name="Winkler M.E."/>
        </authorList>
    </citation>
    <scope>NUCLEOTIDE SEQUENCE</scope>
</reference>
<gene>
    <name evidence="2" type="ORF">METZ01_LOCUS102878</name>
</gene>
<feature type="transmembrane region" description="Helical" evidence="1">
    <location>
        <begin position="6"/>
        <end position="23"/>
    </location>
</feature>
<keyword evidence="1" id="KW-0812">Transmembrane</keyword>
<feature type="non-terminal residue" evidence="2">
    <location>
        <position position="1"/>
    </location>
</feature>
<sequence>VIPLLVLVGSAWMLLGSLGLLRFPDLYTRLHGTGISSTIGISLLIIAVILNFARETPLFSILAALTLLFILLTYPLATTAIIWAAHRIRVPIFSGTLTDEWQLYEHEELPCEAGIYLEELETEDQSQARHMD</sequence>
<accession>A0A381WC23</accession>
<feature type="transmembrane region" description="Helical" evidence="1">
    <location>
        <begin position="59"/>
        <end position="85"/>
    </location>
</feature>
<dbReference type="PANTHER" id="PTHR34703">
    <property type="entry name" value="ANTIPORTER SUBUNIT MNHG2-RELATED"/>
    <property type="match status" value="1"/>
</dbReference>
<protein>
    <recommendedName>
        <fullName evidence="3">Na+/H+ antiporter subunit G</fullName>
    </recommendedName>
</protein>
<dbReference type="Pfam" id="PF03334">
    <property type="entry name" value="PhaG_MnhG_YufB"/>
    <property type="match status" value="1"/>
</dbReference>
<keyword evidence="1" id="KW-0472">Membrane</keyword>
<organism evidence="2">
    <name type="scientific">marine metagenome</name>
    <dbReference type="NCBI Taxonomy" id="408172"/>
    <lineage>
        <taxon>unclassified sequences</taxon>
        <taxon>metagenomes</taxon>
        <taxon>ecological metagenomes</taxon>
    </lineage>
</organism>
<proteinExistence type="predicted"/>
<evidence type="ECO:0008006" key="3">
    <source>
        <dbReference type="Google" id="ProtNLM"/>
    </source>
</evidence>
<dbReference type="InterPro" id="IPR005133">
    <property type="entry name" value="PhaG_MnhG_YufB"/>
</dbReference>
<dbReference type="EMBL" id="UINC01011323">
    <property type="protein sequence ID" value="SVA50024.1"/>
    <property type="molecule type" value="Genomic_DNA"/>
</dbReference>